<accession>A0A0A8XVS7</accession>
<sequence length="29" mass="3330">MRIQTWLLASKCTHQCIYASIFSSVKKSV</sequence>
<reference evidence="1" key="1">
    <citation type="submission" date="2014-09" db="EMBL/GenBank/DDBJ databases">
        <authorList>
            <person name="Magalhaes I.L.F."/>
            <person name="Oliveira U."/>
            <person name="Santos F.R."/>
            <person name="Vidigal T.H.D.A."/>
            <person name="Brescovit A.D."/>
            <person name="Santos A.J."/>
        </authorList>
    </citation>
    <scope>NUCLEOTIDE SEQUENCE</scope>
    <source>
        <tissue evidence="1">Shoot tissue taken approximately 20 cm above the soil surface</tissue>
    </source>
</reference>
<reference evidence="1" key="2">
    <citation type="journal article" date="2015" name="Data Brief">
        <title>Shoot transcriptome of the giant reed, Arundo donax.</title>
        <authorList>
            <person name="Barrero R.A."/>
            <person name="Guerrero F.D."/>
            <person name="Moolhuijzen P."/>
            <person name="Goolsby J.A."/>
            <person name="Tidwell J."/>
            <person name="Bellgard S.E."/>
            <person name="Bellgard M.I."/>
        </authorList>
    </citation>
    <scope>NUCLEOTIDE SEQUENCE</scope>
    <source>
        <tissue evidence="1">Shoot tissue taken approximately 20 cm above the soil surface</tissue>
    </source>
</reference>
<name>A0A0A8XVS7_ARUDO</name>
<proteinExistence type="predicted"/>
<dbReference type="AlphaFoldDB" id="A0A0A8XVS7"/>
<protein>
    <submittedName>
        <fullName evidence="1">Uncharacterized protein</fullName>
    </submittedName>
</protein>
<organism evidence="1">
    <name type="scientific">Arundo donax</name>
    <name type="common">Giant reed</name>
    <name type="synonym">Donax arundinaceus</name>
    <dbReference type="NCBI Taxonomy" id="35708"/>
    <lineage>
        <taxon>Eukaryota</taxon>
        <taxon>Viridiplantae</taxon>
        <taxon>Streptophyta</taxon>
        <taxon>Embryophyta</taxon>
        <taxon>Tracheophyta</taxon>
        <taxon>Spermatophyta</taxon>
        <taxon>Magnoliopsida</taxon>
        <taxon>Liliopsida</taxon>
        <taxon>Poales</taxon>
        <taxon>Poaceae</taxon>
        <taxon>PACMAD clade</taxon>
        <taxon>Arundinoideae</taxon>
        <taxon>Arundineae</taxon>
        <taxon>Arundo</taxon>
    </lineage>
</organism>
<dbReference type="EMBL" id="GBRH01279821">
    <property type="protein sequence ID" value="JAD18074.1"/>
    <property type="molecule type" value="Transcribed_RNA"/>
</dbReference>
<evidence type="ECO:0000313" key="1">
    <source>
        <dbReference type="EMBL" id="JAD18074.1"/>
    </source>
</evidence>